<dbReference type="InterPro" id="IPR057666">
    <property type="entry name" value="DrpA_SLOG"/>
</dbReference>
<dbReference type="PANTHER" id="PTHR43022:SF1">
    <property type="entry name" value="PROTEIN SMF"/>
    <property type="match status" value="1"/>
</dbReference>
<accession>A0A1V4SL28</accession>
<feature type="domain" description="DprA winged helix" evidence="3">
    <location>
        <begin position="323"/>
        <end position="373"/>
    </location>
</feature>
<dbReference type="Proteomes" id="UP000191554">
    <property type="component" value="Unassembled WGS sequence"/>
</dbReference>
<dbReference type="PANTHER" id="PTHR43022">
    <property type="entry name" value="PROTEIN SMF"/>
    <property type="match status" value="1"/>
</dbReference>
<evidence type="ECO:0000259" key="3">
    <source>
        <dbReference type="Pfam" id="PF17782"/>
    </source>
</evidence>
<dbReference type="OrthoDB" id="9785707at2"/>
<evidence type="ECO:0000313" key="4">
    <source>
        <dbReference type="EMBL" id="OPX44599.1"/>
    </source>
</evidence>
<dbReference type="RefSeq" id="WP_080064037.1">
    <property type="nucleotide sequence ID" value="NZ_MZGX01000008.1"/>
</dbReference>
<comment type="caution">
    <text evidence="4">The sequence shown here is derived from an EMBL/GenBank/DDBJ whole genome shotgun (WGS) entry which is preliminary data.</text>
</comment>
<dbReference type="AlphaFoldDB" id="A0A1V4SL28"/>
<sequence>MREVDYWLWLSSLAGLGPVKARRLLEVYGHPQVIYHLPEEKLKQQGLLTPKNIEEILGREKRERIDKITDLMLKKDIKLITFLDKSYPEKLKHIYDPPVALYYRGSFALSEFSVAVVGSRRTTNYGSITAKKLSYELALRGVQIVSGMARGIDSIAHEGCLDAGGKTVAVLGCGPDYIYPPENARLYEGILGAGGLILSEYPPGTPPMQYNFPARNRIISGISSGVLIVEAAQRSGSLITAALALEQGREVFAVPGNIDCAYSRGTNSLIREGAKIVLGVEDILEEFDYREEKATVTGNGDTAGRRAGNTASGAGHKLYFGLSTGEIRVIKTIQKGIHHIDEIIQHSNISISEINNILFMLEMKGVVAQMPGKFFELCP</sequence>
<dbReference type="SUPFAM" id="SSF102405">
    <property type="entry name" value="MCP/YpsA-like"/>
    <property type="match status" value="1"/>
</dbReference>
<dbReference type="InterPro" id="IPR003488">
    <property type="entry name" value="DprA"/>
</dbReference>
<dbReference type="Pfam" id="PF17782">
    <property type="entry name" value="WHD_DprA"/>
    <property type="match status" value="1"/>
</dbReference>
<evidence type="ECO:0000259" key="2">
    <source>
        <dbReference type="Pfam" id="PF02481"/>
    </source>
</evidence>
<dbReference type="NCBIfam" id="TIGR00732">
    <property type="entry name" value="dprA"/>
    <property type="match status" value="1"/>
</dbReference>
<feature type="domain" description="Smf/DprA SLOG" evidence="2">
    <location>
        <begin position="78"/>
        <end position="287"/>
    </location>
</feature>
<reference evidence="4 5" key="1">
    <citation type="submission" date="2017-03" db="EMBL/GenBank/DDBJ databases">
        <title>Genome sequence of Clostridium hungatei DSM 14427.</title>
        <authorList>
            <person name="Poehlein A."/>
            <person name="Daniel R."/>
        </authorList>
    </citation>
    <scope>NUCLEOTIDE SEQUENCE [LARGE SCALE GENOMIC DNA]</scope>
    <source>
        <strain evidence="4 5">DSM 14427</strain>
    </source>
</reference>
<dbReference type="EMBL" id="MZGX01000008">
    <property type="protein sequence ID" value="OPX44599.1"/>
    <property type="molecule type" value="Genomic_DNA"/>
</dbReference>
<dbReference type="Gene3D" id="1.10.10.10">
    <property type="entry name" value="Winged helix-like DNA-binding domain superfamily/Winged helix DNA-binding domain"/>
    <property type="match status" value="1"/>
</dbReference>
<evidence type="ECO:0000256" key="1">
    <source>
        <dbReference type="ARBA" id="ARBA00006525"/>
    </source>
</evidence>
<dbReference type="Pfam" id="PF02481">
    <property type="entry name" value="DNA_processg_A"/>
    <property type="match status" value="1"/>
</dbReference>
<evidence type="ECO:0000313" key="5">
    <source>
        <dbReference type="Proteomes" id="UP000191554"/>
    </source>
</evidence>
<organism evidence="4 5">
    <name type="scientific">Ruminiclostridium hungatei</name>
    <name type="common">Clostridium hungatei</name>
    <dbReference type="NCBI Taxonomy" id="48256"/>
    <lineage>
        <taxon>Bacteria</taxon>
        <taxon>Bacillati</taxon>
        <taxon>Bacillota</taxon>
        <taxon>Clostridia</taxon>
        <taxon>Eubacteriales</taxon>
        <taxon>Oscillospiraceae</taxon>
        <taxon>Ruminiclostridium</taxon>
    </lineage>
</organism>
<gene>
    <name evidence="4" type="ORF">CLHUN_15930</name>
</gene>
<name>A0A1V4SL28_RUMHU</name>
<dbReference type="GO" id="GO:0009294">
    <property type="term" value="P:DNA-mediated transformation"/>
    <property type="evidence" value="ECO:0007669"/>
    <property type="project" value="InterPro"/>
</dbReference>
<protein>
    <submittedName>
        <fullName evidence="4">Uncharacterized protein</fullName>
    </submittedName>
</protein>
<dbReference type="STRING" id="48256.CLHUN_15930"/>
<dbReference type="InterPro" id="IPR036388">
    <property type="entry name" value="WH-like_DNA-bd_sf"/>
</dbReference>
<comment type="similarity">
    <text evidence="1">Belongs to the DprA/Smf family.</text>
</comment>
<dbReference type="Gene3D" id="3.40.50.450">
    <property type="match status" value="1"/>
</dbReference>
<keyword evidence="5" id="KW-1185">Reference proteome</keyword>
<proteinExistence type="inferred from homology"/>
<dbReference type="InterPro" id="IPR041614">
    <property type="entry name" value="DprA_WH"/>
</dbReference>